<organism evidence="1 2">
    <name type="scientific">Coprinopsis marcescibilis</name>
    <name type="common">Agaric fungus</name>
    <name type="synonym">Psathyrella marcescibilis</name>
    <dbReference type="NCBI Taxonomy" id="230819"/>
    <lineage>
        <taxon>Eukaryota</taxon>
        <taxon>Fungi</taxon>
        <taxon>Dikarya</taxon>
        <taxon>Basidiomycota</taxon>
        <taxon>Agaricomycotina</taxon>
        <taxon>Agaricomycetes</taxon>
        <taxon>Agaricomycetidae</taxon>
        <taxon>Agaricales</taxon>
        <taxon>Agaricineae</taxon>
        <taxon>Psathyrellaceae</taxon>
        <taxon>Coprinopsis</taxon>
    </lineage>
</organism>
<evidence type="ECO:0000313" key="2">
    <source>
        <dbReference type="Proteomes" id="UP000307440"/>
    </source>
</evidence>
<gene>
    <name evidence="1" type="ORF">FA15DRAFT_412493</name>
</gene>
<sequence>MPITLIQPTIHLSHIMLLRLLSQTHKAQRLRVQIRIHPKNIQHNPRRRPIIPTPHNHPIANDQQRLALIIILELRQTINRPPQTPIPLRIARHLADHKLVMVVRSPLALPKFRLAKNLNPMMDTMMIDSTSRIYVANKHCALCRLSTLPIVYKFRRHTFCLSTSRPIATPWRALVQCLRPNGLESLHDFV</sequence>
<reference evidence="1 2" key="1">
    <citation type="journal article" date="2019" name="Nat. Ecol. Evol.">
        <title>Megaphylogeny resolves global patterns of mushroom evolution.</title>
        <authorList>
            <person name="Varga T."/>
            <person name="Krizsan K."/>
            <person name="Foldi C."/>
            <person name="Dima B."/>
            <person name="Sanchez-Garcia M."/>
            <person name="Sanchez-Ramirez S."/>
            <person name="Szollosi G.J."/>
            <person name="Szarkandi J.G."/>
            <person name="Papp V."/>
            <person name="Albert L."/>
            <person name="Andreopoulos W."/>
            <person name="Angelini C."/>
            <person name="Antonin V."/>
            <person name="Barry K.W."/>
            <person name="Bougher N.L."/>
            <person name="Buchanan P."/>
            <person name="Buyck B."/>
            <person name="Bense V."/>
            <person name="Catcheside P."/>
            <person name="Chovatia M."/>
            <person name="Cooper J."/>
            <person name="Damon W."/>
            <person name="Desjardin D."/>
            <person name="Finy P."/>
            <person name="Geml J."/>
            <person name="Haridas S."/>
            <person name="Hughes K."/>
            <person name="Justo A."/>
            <person name="Karasinski D."/>
            <person name="Kautmanova I."/>
            <person name="Kiss B."/>
            <person name="Kocsube S."/>
            <person name="Kotiranta H."/>
            <person name="LaButti K.M."/>
            <person name="Lechner B.E."/>
            <person name="Liimatainen K."/>
            <person name="Lipzen A."/>
            <person name="Lukacs Z."/>
            <person name="Mihaltcheva S."/>
            <person name="Morgado L.N."/>
            <person name="Niskanen T."/>
            <person name="Noordeloos M.E."/>
            <person name="Ohm R.A."/>
            <person name="Ortiz-Santana B."/>
            <person name="Ovrebo C."/>
            <person name="Racz N."/>
            <person name="Riley R."/>
            <person name="Savchenko A."/>
            <person name="Shiryaev A."/>
            <person name="Soop K."/>
            <person name="Spirin V."/>
            <person name="Szebenyi C."/>
            <person name="Tomsovsky M."/>
            <person name="Tulloss R.E."/>
            <person name="Uehling J."/>
            <person name="Grigoriev I.V."/>
            <person name="Vagvolgyi C."/>
            <person name="Papp T."/>
            <person name="Martin F.M."/>
            <person name="Miettinen O."/>
            <person name="Hibbett D.S."/>
            <person name="Nagy L.G."/>
        </authorList>
    </citation>
    <scope>NUCLEOTIDE SEQUENCE [LARGE SCALE GENOMIC DNA]</scope>
    <source>
        <strain evidence="1 2">CBS 121175</strain>
    </source>
</reference>
<keyword evidence="2" id="KW-1185">Reference proteome</keyword>
<protein>
    <submittedName>
        <fullName evidence="1">Uncharacterized protein</fullName>
    </submittedName>
</protein>
<dbReference type="Proteomes" id="UP000307440">
    <property type="component" value="Unassembled WGS sequence"/>
</dbReference>
<evidence type="ECO:0000313" key="1">
    <source>
        <dbReference type="EMBL" id="TFK16673.1"/>
    </source>
</evidence>
<dbReference type="EMBL" id="ML210677">
    <property type="protein sequence ID" value="TFK16673.1"/>
    <property type="molecule type" value="Genomic_DNA"/>
</dbReference>
<name>A0A5C3KAM8_COPMA</name>
<accession>A0A5C3KAM8</accession>
<dbReference type="AlphaFoldDB" id="A0A5C3KAM8"/>
<proteinExistence type="predicted"/>